<dbReference type="Pfam" id="PF03466">
    <property type="entry name" value="LysR_substrate"/>
    <property type="match status" value="1"/>
</dbReference>
<dbReference type="GO" id="GO:0006351">
    <property type="term" value="P:DNA-templated transcription"/>
    <property type="evidence" value="ECO:0007669"/>
    <property type="project" value="TreeGrafter"/>
</dbReference>
<evidence type="ECO:0000259" key="5">
    <source>
        <dbReference type="PROSITE" id="PS50931"/>
    </source>
</evidence>
<dbReference type="InterPro" id="IPR036390">
    <property type="entry name" value="WH_DNA-bd_sf"/>
</dbReference>
<dbReference type="PANTHER" id="PTHR30537:SF3">
    <property type="entry name" value="TRANSCRIPTIONAL REGULATORY PROTEIN"/>
    <property type="match status" value="1"/>
</dbReference>
<keyword evidence="2" id="KW-0805">Transcription regulation</keyword>
<gene>
    <name evidence="6" type="ORF">JO391_15580</name>
</gene>
<dbReference type="EMBL" id="CP069370">
    <property type="protein sequence ID" value="QYZ69148.1"/>
    <property type="molecule type" value="Genomic_DNA"/>
</dbReference>
<proteinExistence type="inferred from homology"/>
<dbReference type="Proteomes" id="UP000826300">
    <property type="component" value="Chromosome"/>
</dbReference>
<dbReference type="GO" id="GO:0043565">
    <property type="term" value="F:sequence-specific DNA binding"/>
    <property type="evidence" value="ECO:0007669"/>
    <property type="project" value="TreeGrafter"/>
</dbReference>
<organism evidence="6 7">
    <name type="scientific">Neotabrizicola shimadae</name>
    <dbReference type="NCBI Taxonomy" id="2807096"/>
    <lineage>
        <taxon>Bacteria</taxon>
        <taxon>Pseudomonadati</taxon>
        <taxon>Pseudomonadota</taxon>
        <taxon>Alphaproteobacteria</taxon>
        <taxon>Rhodobacterales</taxon>
        <taxon>Paracoccaceae</taxon>
        <taxon>Neotabrizicola</taxon>
    </lineage>
</organism>
<name>A0A8G1ECJ8_9RHOB</name>
<evidence type="ECO:0000256" key="2">
    <source>
        <dbReference type="ARBA" id="ARBA00023015"/>
    </source>
</evidence>
<dbReference type="SUPFAM" id="SSF46785">
    <property type="entry name" value="Winged helix' DNA-binding domain"/>
    <property type="match status" value="1"/>
</dbReference>
<dbReference type="InterPro" id="IPR000847">
    <property type="entry name" value="LysR_HTH_N"/>
</dbReference>
<keyword evidence="3" id="KW-0238">DNA-binding</keyword>
<sequence>MDALTDWTLIRSFLAVAETGSLSAAARRLGLTQPTLGRHIAEMEAALQLELFTRQPRGLAPTETAAALLPHARGMAEAAARLSLAAAGREVRLAGPVRITASRVVAHHLLPEILAGLRGEEPGIEIELVASDTAENLLFREADIALRMYRPDQLDLVAAHVADLSLGLYAAPAYLDRRGRPASMEDLLAHDIVGFDRSELMIRMMAGLGLVRKRDDFPVRCDDQLVHWNLVRAGLGIGGAQRIFADADPAVERIAPFLRLPPLPLWIAVPEALRHQPRVARVFAWLADSLRRKAARQPKD</sequence>
<dbReference type="GO" id="GO:0003700">
    <property type="term" value="F:DNA-binding transcription factor activity"/>
    <property type="evidence" value="ECO:0007669"/>
    <property type="project" value="InterPro"/>
</dbReference>
<dbReference type="RefSeq" id="WP_220661368.1">
    <property type="nucleotide sequence ID" value="NZ_CP069370.1"/>
</dbReference>
<reference evidence="6" key="1">
    <citation type="submission" date="2021-02" db="EMBL/GenBank/DDBJ databases">
        <title>Rhodobacter shimadae sp. nov., an aerobic anoxygenic phototrophic bacterium isolated from a hot spring.</title>
        <authorList>
            <person name="Muramatsu S."/>
            <person name="Haruta S."/>
            <person name="Hirose S."/>
            <person name="Hanada S."/>
        </authorList>
    </citation>
    <scope>NUCLEOTIDE SEQUENCE</scope>
    <source>
        <strain evidence="6">N10</strain>
    </source>
</reference>
<accession>A0A8G1ECJ8</accession>
<keyword evidence="4" id="KW-0804">Transcription</keyword>
<evidence type="ECO:0000313" key="7">
    <source>
        <dbReference type="Proteomes" id="UP000826300"/>
    </source>
</evidence>
<dbReference type="PRINTS" id="PR00039">
    <property type="entry name" value="HTHLYSR"/>
</dbReference>
<dbReference type="PANTHER" id="PTHR30537">
    <property type="entry name" value="HTH-TYPE TRANSCRIPTIONAL REGULATOR"/>
    <property type="match status" value="1"/>
</dbReference>
<evidence type="ECO:0000313" key="6">
    <source>
        <dbReference type="EMBL" id="QYZ69148.1"/>
    </source>
</evidence>
<evidence type="ECO:0000256" key="1">
    <source>
        <dbReference type="ARBA" id="ARBA00009437"/>
    </source>
</evidence>
<evidence type="ECO:0000256" key="4">
    <source>
        <dbReference type="ARBA" id="ARBA00023163"/>
    </source>
</evidence>
<protein>
    <submittedName>
        <fullName evidence="6">LysR family transcriptional regulator</fullName>
    </submittedName>
</protein>
<dbReference type="Gene3D" id="3.40.190.290">
    <property type="match status" value="1"/>
</dbReference>
<dbReference type="SUPFAM" id="SSF53850">
    <property type="entry name" value="Periplasmic binding protein-like II"/>
    <property type="match status" value="1"/>
</dbReference>
<dbReference type="Pfam" id="PF00126">
    <property type="entry name" value="HTH_1"/>
    <property type="match status" value="1"/>
</dbReference>
<comment type="similarity">
    <text evidence="1">Belongs to the LysR transcriptional regulatory family.</text>
</comment>
<dbReference type="InterPro" id="IPR005119">
    <property type="entry name" value="LysR_subst-bd"/>
</dbReference>
<dbReference type="PROSITE" id="PS50931">
    <property type="entry name" value="HTH_LYSR"/>
    <property type="match status" value="1"/>
</dbReference>
<dbReference type="InterPro" id="IPR036388">
    <property type="entry name" value="WH-like_DNA-bd_sf"/>
</dbReference>
<dbReference type="InterPro" id="IPR058163">
    <property type="entry name" value="LysR-type_TF_proteobact-type"/>
</dbReference>
<dbReference type="KEGG" id="nsm:JO391_15580"/>
<dbReference type="AlphaFoldDB" id="A0A8G1ECJ8"/>
<keyword evidence="7" id="KW-1185">Reference proteome</keyword>
<evidence type="ECO:0000256" key="3">
    <source>
        <dbReference type="ARBA" id="ARBA00023125"/>
    </source>
</evidence>
<feature type="domain" description="HTH lysR-type" evidence="5">
    <location>
        <begin position="5"/>
        <end position="62"/>
    </location>
</feature>
<dbReference type="Gene3D" id="1.10.10.10">
    <property type="entry name" value="Winged helix-like DNA-binding domain superfamily/Winged helix DNA-binding domain"/>
    <property type="match status" value="1"/>
</dbReference>